<gene>
    <name evidence="3" type="ORF">HDF17_002010</name>
</gene>
<feature type="domain" description="AB hydrolase-1" evidence="2">
    <location>
        <begin position="164"/>
        <end position="264"/>
    </location>
</feature>
<dbReference type="Gene3D" id="3.40.50.1820">
    <property type="entry name" value="alpha/beta hydrolase"/>
    <property type="match status" value="1"/>
</dbReference>
<dbReference type="RefSeq" id="WP_179490528.1">
    <property type="nucleotide sequence ID" value="NZ_JACCCW010000002.1"/>
</dbReference>
<evidence type="ECO:0000256" key="1">
    <source>
        <dbReference type="ARBA" id="ARBA00022801"/>
    </source>
</evidence>
<reference evidence="3 4" key="1">
    <citation type="submission" date="2020-07" db="EMBL/GenBank/DDBJ databases">
        <title>Genomic Encyclopedia of Type Strains, Phase IV (KMG-V): Genome sequencing to study the core and pangenomes of soil and plant-associated prokaryotes.</title>
        <authorList>
            <person name="Whitman W."/>
        </authorList>
    </citation>
    <scope>NUCLEOTIDE SEQUENCE [LARGE SCALE GENOMIC DNA]</scope>
    <source>
        <strain evidence="3 4">X4EP2</strain>
    </source>
</reference>
<dbReference type="SUPFAM" id="SSF53474">
    <property type="entry name" value="alpha/beta-Hydrolases"/>
    <property type="match status" value="1"/>
</dbReference>
<proteinExistence type="predicted"/>
<dbReference type="GO" id="GO:0016787">
    <property type="term" value="F:hydrolase activity"/>
    <property type="evidence" value="ECO:0007669"/>
    <property type="project" value="UniProtKB-KW"/>
</dbReference>
<evidence type="ECO:0000313" key="3">
    <source>
        <dbReference type="EMBL" id="NYF79690.1"/>
    </source>
</evidence>
<dbReference type="InterPro" id="IPR029058">
    <property type="entry name" value="AB_hydrolase_fold"/>
</dbReference>
<dbReference type="PANTHER" id="PTHR43798">
    <property type="entry name" value="MONOACYLGLYCEROL LIPASE"/>
    <property type="match status" value="1"/>
</dbReference>
<dbReference type="PANTHER" id="PTHR43798:SF31">
    <property type="entry name" value="AB HYDROLASE SUPERFAMILY PROTEIN YCLE"/>
    <property type="match status" value="1"/>
</dbReference>
<dbReference type="GO" id="GO:0016020">
    <property type="term" value="C:membrane"/>
    <property type="evidence" value="ECO:0007669"/>
    <property type="project" value="TreeGrafter"/>
</dbReference>
<dbReference type="InterPro" id="IPR050266">
    <property type="entry name" value="AB_hydrolase_sf"/>
</dbReference>
<dbReference type="Proteomes" id="UP000589520">
    <property type="component" value="Unassembled WGS sequence"/>
</dbReference>
<comment type="caution">
    <text evidence="3">The sequence shown here is derived from an EMBL/GenBank/DDBJ whole genome shotgun (WGS) entry which is preliminary data.</text>
</comment>
<dbReference type="InterPro" id="IPR000073">
    <property type="entry name" value="AB_hydrolase_1"/>
</dbReference>
<evidence type="ECO:0000259" key="2">
    <source>
        <dbReference type="Pfam" id="PF00561"/>
    </source>
</evidence>
<keyword evidence="4" id="KW-1185">Reference proteome</keyword>
<accession>A0A7Y9THB2</accession>
<dbReference type="EMBL" id="JACCCW010000002">
    <property type="protein sequence ID" value="NYF79690.1"/>
    <property type="molecule type" value="Genomic_DNA"/>
</dbReference>
<keyword evidence="1" id="KW-0378">Hydrolase</keyword>
<sequence>MTLGLELQRKALCLYVLAILFAGSLYAQDISGSWQGTITPPQGTPHRMVLRVINDDSGAFKARIYSIDQGFTGNWVDSITVHDSAVQLKVGMLQISYEGKLSPDGKTITGTWTQGSGVPFTLRKVTKATAWPMPTDRSPHTVQFVTVAPGVKLEVLDWGGTGRPLVFLAGLGDTAHVFDQFASKFTGRYHVYGVTRRGFGESSDPNPNNDNYSSDRLGDDVLAVIAALHLDKPVLVGHSIAGEELSSIGSRHPEKVSGLVYLECSGTHSFYDRAHGDLQLDMIDVRNEIEHLLPTGGDPSGPMQPTEALLASLPRLEKELQEQVKLQQAVSPPIEDASLPEDPHPTTASAFAAILSGEHKYTQIKVPCLAFFALPHDLSRVFPGDAARHAAVVAADLERQTRLANAFEAGVPSAKVIRVPNADHYIYRSNEAEVFRAMNEFLDHLPRP</sequence>
<evidence type="ECO:0000313" key="4">
    <source>
        <dbReference type="Proteomes" id="UP000589520"/>
    </source>
</evidence>
<dbReference type="Pfam" id="PF00561">
    <property type="entry name" value="Abhydrolase_1"/>
    <property type="match status" value="1"/>
</dbReference>
<name>A0A7Y9THB2_9BACT</name>
<protein>
    <submittedName>
        <fullName evidence="3">Pimeloyl-ACP methyl ester carboxylesterase</fullName>
    </submittedName>
</protein>
<organism evidence="3 4">
    <name type="scientific">Granulicella arctica</name>
    <dbReference type="NCBI Taxonomy" id="940613"/>
    <lineage>
        <taxon>Bacteria</taxon>
        <taxon>Pseudomonadati</taxon>
        <taxon>Acidobacteriota</taxon>
        <taxon>Terriglobia</taxon>
        <taxon>Terriglobales</taxon>
        <taxon>Acidobacteriaceae</taxon>
        <taxon>Granulicella</taxon>
    </lineage>
</organism>
<dbReference type="AlphaFoldDB" id="A0A7Y9THB2"/>